<name>A0A023B189_GRENI</name>
<comment type="caution">
    <text evidence="2">The sequence shown here is derived from an EMBL/GenBank/DDBJ whole genome shotgun (WGS) entry which is preliminary data.</text>
</comment>
<evidence type="ECO:0000313" key="3">
    <source>
        <dbReference type="Proteomes" id="UP000019763"/>
    </source>
</evidence>
<dbReference type="EMBL" id="AFNH02000997">
    <property type="protein sequence ID" value="EZG46178.1"/>
    <property type="molecule type" value="Genomic_DNA"/>
</dbReference>
<accession>A0A023B189</accession>
<reference evidence="2" key="1">
    <citation type="submission" date="2013-12" db="EMBL/GenBank/DDBJ databases">
        <authorList>
            <person name="Omoto C.K."/>
            <person name="Sibley D."/>
            <person name="Venepally P."/>
            <person name="Hadjithomas M."/>
            <person name="Karamycheva S."/>
            <person name="Brunk B."/>
            <person name="Roos D."/>
            <person name="Caler E."/>
            <person name="Lorenzi H."/>
        </authorList>
    </citation>
    <scope>NUCLEOTIDE SEQUENCE</scope>
</reference>
<dbReference type="Proteomes" id="UP000019763">
    <property type="component" value="Unassembled WGS sequence"/>
</dbReference>
<evidence type="ECO:0000256" key="1">
    <source>
        <dbReference type="SAM" id="MobiDB-lite"/>
    </source>
</evidence>
<proteinExistence type="predicted"/>
<dbReference type="RefSeq" id="XP_011132339.1">
    <property type="nucleotide sequence ID" value="XM_011134037.1"/>
</dbReference>
<protein>
    <submittedName>
        <fullName evidence="2">Uncharacterized protein</fullName>
    </submittedName>
</protein>
<dbReference type="GeneID" id="22914763"/>
<feature type="region of interest" description="Disordered" evidence="1">
    <location>
        <begin position="446"/>
        <end position="488"/>
    </location>
</feature>
<dbReference type="AlphaFoldDB" id="A0A023B189"/>
<feature type="compositionally biased region" description="Low complexity" evidence="1">
    <location>
        <begin position="474"/>
        <end position="488"/>
    </location>
</feature>
<keyword evidence="3" id="KW-1185">Reference proteome</keyword>
<dbReference type="VEuPathDB" id="CryptoDB:GNI_134540"/>
<evidence type="ECO:0000313" key="2">
    <source>
        <dbReference type="EMBL" id="EZG46178.1"/>
    </source>
</evidence>
<sequence length="488" mass="55345">MLCPKSRIGVSAPWLRAVVASTSSQVSSEVRLSLDSRADGLETKWSVAAWRAASPEIRKSLSPETWGSLSLETWKSLPEEVWRSLPVDAWQHVPVEVWGCIPCDVWEMLDAIQLPAEAAWNGRDSVVETPACRLVLLNRSYSSGEERLRWLDAKRDAASGAYLDLIELEKLRPRLKEIGKLCKLIKQKARRVESLKEVSSRRQGRVEFEPEGGERQEVEQFDAQLIDLCRSRVRREEASVEGLRFDSKDAGAMLRRLEQKLVALGRLPRRRNRFSWRRLWRRKVSPREGFLKLVRELIRRDCEAAVASYEIEAAVYATDLSDQGAAKYNRVQWCIALAKAIAQPGKDHLNKAAEVFAKRQCWLGFDWVSSTVPSRLPSGAKKRAPIPRAFHTIGKSENIAELLNKKCKDEDDEMRISSVRLGRARSGRHIRCRPPLSYRHAVQLSDSKIAKHNSDEPATEEPATEETFTRTEEAATQAEKTATNTEKA</sequence>
<gene>
    <name evidence="2" type="ORF">GNI_134540</name>
</gene>
<organism evidence="2 3">
    <name type="scientific">Gregarina niphandrodes</name>
    <name type="common">Septate eugregarine</name>
    <dbReference type="NCBI Taxonomy" id="110365"/>
    <lineage>
        <taxon>Eukaryota</taxon>
        <taxon>Sar</taxon>
        <taxon>Alveolata</taxon>
        <taxon>Apicomplexa</taxon>
        <taxon>Conoidasida</taxon>
        <taxon>Gregarinasina</taxon>
        <taxon>Eugregarinorida</taxon>
        <taxon>Gregarinidae</taxon>
        <taxon>Gregarina</taxon>
    </lineage>
</organism>